<organism evidence="2 3">
    <name type="scientific">Portunus trituberculatus</name>
    <name type="common">Swimming crab</name>
    <name type="synonym">Neptunus trituberculatus</name>
    <dbReference type="NCBI Taxonomy" id="210409"/>
    <lineage>
        <taxon>Eukaryota</taxon>
        <taxon>Metazoa</taxon>
        <taxon>Ecdysozoa</taxon>
        <taxon>Arthropoda</taxon>
        <taxon>Crustacea</taxon>
        <taxon>Multicrustacea</taxon>
        <taxon>Malacostraca</taxon>
        <taxon>Eumalacostraca</taxon>
        <taxon>Eucarida</taxon>
        <taxon>Decapoda</taxon>
        <taxon>Pleocyemata</taxon>
        <taxon>Brachyura</taxon>
        <taxon>Eubrachyura</taxon>
        <taxon>Portunoidea</taxon>
        <taxon>Portunidae</taxon>
        <taxon>Portuninae</taxon>
        <taxon>Portunus</taxon>
    </lineage>
</organism>
<evidence type="ECO:0000313" key="3">
    <source>
        <dbReference type="Proteomes" id="UP000324222"/>
    </source>
</evidence>
<keyword evidence="1" id="KW-0472">Membrane</keyword>
<evidence type="ECO:0000256" key="1">
    <source>
        <dbReference type="SAM" id="Phobius"/>
    </source>
</evidence>
<keyword evidence="1" id="KW-0812">Transmembrane</keyword>
<accession>A0A5B7KEI6</accession>
<keyword evidence="3" id="KW-1185">Reference proteome</keyword>
<dbReference type="Proteomes" id="UP000324222">
    <property type="component" value="Unassembled WGS sequence"/>
</dbReference>
<gene>
    <name evidence="2" type="ORF">E2C01_100905</name>
</gene>
<comment type="caution">
    <text evidence="2">The sequence shown here is derived from an EMBL/GenBank/DDBJ whole genome shotgun (WGS) entry which is preliminary data.</text>
</comment>
<protein>
    <submittedName>
        <fullName evidence="2">Uncharacterized protein</fullName>
    </submittedName>
</protein>
<dbReference type="EMBL" id="VSRR010144746">
    <property type="protein sequence ID" value="MPD05174.1"/>
    <property type="molecule type" value="Genomic_DNA"/>
</dbReference>
<keyword evidence="1" id="KW-1133">Transmembrane helix</keyword>
<reference evidence="2 3" key="1">
    <citation type="submission" date="2019-05" db="EMBL/GenBank/DDBJ databases">
        <title>Another draft genome of Portunus trituberculatus and its Hox gene families provides insights of decapod evolution.</title>
        <authorList>
            <person name="Jeong J.-H."/>
            <person name="Song I."/>
            <person name="Kim S."/>
            <person name="Choi T."/>
            <person name="Kim D."/>
            <person name="Ryu S."/>
            <person name="Kim W."/>
        </authorList>
    </citation>
    <scope>NUCLEOTIDE SEQUENCE [LARGE SCALE GENOMIC DNA]</scope>
    <source>
        <tissue evidence="2">Muscle</tissue>
    </source>
</reference>
<feature type="transmembrane region" description="Helical" evidence="1">
    <location>
        <begin position="17"/>
        <end position="37"/>
    </location>
</feature>
<dbReference type="AlphaFoldDB" id="A0A5B7KEI6"/>
<sequence length="90" mass="10151">MCTSPILNPSLLNVTPIIYSPIVITISSSFLYPHHLIKPPFHLQPRSITISHLPLSLSLPRPSLPTFPFTAPPLTATMPQRRDERVIMRE</sequence>
<proteinExistence type="predicted"/>
<evidence type="ECO:0000313" key="2">
    <source>
        <dbReference type="EMBL" id="MPD05174.1"/>
    </source>
</evidence>
<name>A0A5B7KEI6_PORTR</name>